<protein>
    <recommendedName>
        <fullName evidence="4">Sugar 3,4-ketoisomerase QdtA cupin domain-containing protein</fullName>
    </recommendedName>
</protein>
<dbReference type="InterPro" id="IPR014710">
    <property type="entry name" value="RmlC-like_jellyroll"/>
</dbReference>
<dbReference type="EMBL" id="CP016094">
    <property type="protein sequence ID" value="AOS44996.1"/>
    <property type="molecule type" value="Genomic_DNA"/>
</dbReference>
<name>A0A1D8AVV3_9BACT</name>
<sequence>MNPGGVQVIPGGLHRDARGAVQHVNGFSFSQVDRFYCIAPAVCGEIRGWVGHQRDWKWFFVARGRFDLGYVKPRVWHEPAEEDRPVVLALADNMPQVVAVPPGHYTASRALEPGSVLLVFSSGRIETASEDDHRQPPGAWPLASGS</sequence>
<accession>A0A1D8AVV3</accession>
<dbReference type="RefSeq" id="WP_069962192.1">
    <property type="nucleotide sequence ID" value="NZ_CP016094.1"/>
</dbReference>
<evidence type="ECO:0000313" key="2">
    <source>
        <dbReference type="EMBL" id="AOS44996.1"/>
    </source>
</evidence>
<dbReference type="SUPFAM" id="SSF51182">
    <property type="entry name" value="RmlC-like cupins"/>
    <property type="match status" value="1"/>
</dbReference>
<evidence type="ECO:0000256" key="1">
    <source>
        <dbReference type="SAM" id="MobiDB-lite"/>
    </source>
</evidence>
<gene>
    <name evidence="2" type="ORF">Verru16b_02065</name>
</gene>
<reference evidence="2 3" key="1">
    <citation type="submission" date="2016-06" db="EMBL/GenBank/DDBJ databases">
        <title>Three novel species with peptidoglycan cell walls form the new genus Lacunisphaera gen. nov. in the family Opitutaceae of the verrucomicrobial subdivision 4.</title>
        <authorList>
            <person name="Rast P."/>
            <person name="Gloeckner I."/>
            <person name="Jogler M."/>
            <person name="Boedeker C."/>
            <person name="Jeske O."/>
            <person name="Wiegand S."/>
            <person name="Reinhardt R."/>
            <person name="Schumann P."/>
            <person name="Rohde M."/>
            <person name="Spring S."/>
            <person name="Gloeckner F.O."/>
            <person name="Jogler C."/>
        </authorList>
    </citation>
    <scope>NUCLEOTIDE SEQUENCE [LARGE SCALE GENOMIC DNA]</scope>
    <source>
        <strain evidence="2 3">IG16b</strain>
    </source>
</reference>
<dbReference type="STRING" id="1838286.Verru16b_02065"/>
<organism evidence="2 3">
    <name type="scientific">Lacunisphaera limnophila</name>
    <dbReference type="NCBI Taxonomy" id="1838286"/>
    <lineage>
        <taxon>Bacteria</taxon>
        <taxon>Pseudomonadati</taxon>
        <taxon>Verrucomicrobiota</taxon>
        <taxon>Opitutia</taxon>
        <taxon>Opitutales</taxon>
        <taxon>Opitutaceae</taxon>
        <taxon>Lacunisphaera</taxon>
    </lineage>
</organism>
<dbReference type="Proteomes" id="UP000095228">
    <property type="component" value="Chromosome"/>
</dbReference>
<keyword evidence="3" id="KW-1185">Reference proteome</keyword>
<evidence type="ECO:0008006" key="4">
    <source>
        <dbReference type="Google" id="ProtNLM"/>
    </source>
</evidence>
<proteinExistence type="predicted"/>
<dbReference type="Gene3D" id="2.60.120.10">
    <property type="entry name" value="Jelly Rolls"/>
    <property type="match status" value="1"/>
</dbReference>
<feature type="region of interest" description="Disordered" evidence="1">
    <location>
        <begin position="127"/>
        <end position="146"/>
    </location>
</feature>
<dbReference type="AlphaFoldDB" id="A0A1D8AVV3"/>
<dbReference type="KEGG" id="obg:Verru16b_02065"/>
<dbReference type="InterPro" id="IPR011051">
    <property type="entry name" value="RmlC_Cupin_sf"/>
</dbReference>
<evidence type="ECO:0000313" key="3">
    <source>
        <dbReference type="Proteomes" id="UP000095228"/>
    </source>
</evidence>
<dbReference type="OrthoDB" id="826649at2"/>